<keyword evidence="1" id="KW-0472">Membrane</keyword>
<sequence length="35" mass="4008">MIRRYLRNYFHPLMFNGIPAIFQAASLLAALTPVT</sequence>
<comment type="caution">
    <text evidence="2">The sequence shown here is derived from an EMBL/GenBank/DDBJ whole genome shotgun (WGS) entry which is preliminary data.</text>
</comment>
<protein>
    <submittedName>
        <fullName evidence="2">Uncharacterized protein</fullName>
    </submittedName>
</protein>
<name>A0A022PKA6_9GAMM</name>
<feature type="transmembrane region" description="Helical" evidence="1">
    <location>
        <begin position="12"/>
        <end position="31"/>
    </location>
</feature>
<keyword evidence="1" id="KW-1133">Transmembrane helix</keyword>
<dbReference type="EMBL" id="JFGV01000026">
    <property type="protein sequence ID" value="EYU15398.1"/>
    <property type="molecule type" value="Genomic_DNA"/>
</dbReference>
<dbReference type="PATRIC" id="fig|1393736.3.peg.2092"/>
<organism evidence="2 3">
    <name type="scientific">Photorhabdus aegyptia</name>
    <dbReference type="NCBI Taxonomy" id="2805098"/>
    <lineage>
        <taxon>Bacteria</taxon>
        <taxon>Pseudomonadati</taxon>
        <taxon>Pseudomonadota</taxon>
        <taxon>Gammaproteobacteria</taxon>
        <taxon>Enterobacterales</taxon>
        <taxon>Morganellaceae</taxon>
        <taxon>Photorhabdus</taxon>
    </lineage>
</organism>
<proteinExistence type="predicted"/>
<dbReference type="AlphaFoldDB" id="A0A022PKA6"/>
<gene>
    <name evidence="2" type="ORF">BA1DRAFT_02058</name>
</gene>
<evidence type="ECO:0000313" key="3">
    <source>
        <dbReference type="Proteomes" id="UP000023464"/>
    </source>
</evidence>
<dbReference type="Proteomes" id="UP000023464">
    <property type="component" value="Unassembled WGS sequence"/>
</dbReference>
<keyword evidence="1" id="KW-0812">Transmembrane</keyword>
<reference evidence="2 3" key="1">
    <citation type="submission" date="2014-03" db="EMBL/GenBank/DDBJ databases">
        <title>Draft Genome of Photorhabdus luminescens BA1, an Egyptian Isolate.</title>
        <authorList>
            <person name="Ghazal S."/>
            <person name="Hurst S.G.IV."/>
            <person name="Morris K."/>
            <person name="Thomas K."/>
            <person name="Tisa L.S."/>
        </authorList>
    </citation>
    <scope>NUCLEOTIDE SEQUENCE [LARGE SCALE GENOMIC DNA]</scope>
    <source>
        <strain evidence="2 3">BA1</strain>
    </source>
</reference>
<evidence type="ECO:0000256" key="1">
    <source>
        <dbReference type="SAM" id="Phobius"/>
    </source>
</evidence>
<evidence type="ECO:0000313" key="2">
    <source>
        <dbReference type="EMBL" id="EYU15398.1"/>
    </source>
</evidence>
<accession>A0A022PKA6</accession>
<keyword evidence="3" id="KW-1185">Reference proteome</keyword>